<proteinExistence type="predicted"/>
<accession>A0A5P1EL65</accession>
<name>A0A5P1EL65_ASPOF</name>
<evidence type="ECO:0000256" key="1">
    <source>
        <dbReference type="SAM" id="MobiDB-lite"/>
    </source>
</evidence>
<dbReference type="AlphaFoldDB" id="A0A5P1EL65"/>
<feature type="compositionally biased region" description="Basic and acidic residues" evidence="1">
    <location>
        <begin position="72"/>
        <end position="85"/>
    </location>
</feature>
<dbReference type="Gramene" id="ONK66514">
    <property type="protein sequence ID" value="ONK66514"/>
    <property type="gene ID" value="A4U43_C06F8980"/>
</dbReference>
<dbReference type="EMBL" id="CM007386">
    <property type="protein sequence ID" value="ONK66514.1"/>
    <property type="molecule type" value="Genomic_DNA"/>
</dbReference>
<feature type="region of interest" description="Disordered" evidence="1">
    <location>
        <begin position="61"/>
        <end position="85"/>
    </location>
</feature>
<reference evidence="3" key="1">
    <citation type="journal article" date="2017" name="Nat. Commun.">
        <title>The asparagus genome sheds light on the origin and evolution of a young Y chromosome.</title>
        <authorList>
            <person name="Harkess A."/>
            <person name="Zhou J."/>
            <person name="Xu C."/>
            <person name="Bowers J.E."/>
            <person name="Van der Hulst R."/>
            <person name="Ayyampalayam S."/>
            <person name="Mercati F."/>
            <person name="Riccardi P."/>
            <person name="McKain M.R."/>
            <person name="Kakrana A."/>
            <person name="Tang H."/>
            <person name="Ray J."/>
            <person name="Groenendijk J."/>
            <person name="Arikit S."/>
            <person name="Mathioni S.M."/>
            <person name="Nakano M."/>
            <person name="Shan H."/>
            <person name="Telgmann-Rauber A."/>
            <person name="Kanno A."/>
            <person name="Yue Z."/>
            <person name="Chen H."/>
            <person name="Li W."/>
            <person name="Chen Y."/>
            <person name="Xu X."/>
            <person name="Zhang Y."/>
            <person name="Luo S."/>
            <person name="Chen H."/>
            <person name="Gao J."/>
            <person name="Mao Z."/>
            <person name="Pires J.C."/>
            <person name="Luo M."/>
            <person name="Kudrna D."/>
            <person name="Wing R.A."/>
            <person name="Meyers B.C."/>
            <person name="Yi K."/>
            <person name="Kong H."/>
            <person name="Lavrijsen P."/>
            <person name="Sunseri F."/>
            <person name="Falavigna A."/>
            <person name="Ye Y."/>
            <person name="Leebens-Mack J.H."/>
            <person name="Chen G."/>
        </authorList>
    </citation>
    <scope>NUCLEOTIDE SEQUENCE [LARGE SCALE GENOMIC DNA]</scope>
    <source>
        <strain evidence="3">cv. DH0086</strain>
    </source>
</reference>
<keyword evidence="3" id="KW-1185">Reference proteome</keyword>
<sequence length="111" mass="12835">MSLEARQLRVQLRPFEKLKKWRKKMSVRIIEEEAMAEEEALITSEKAREDMRLEKEVNLVENEVSSPTQAKTKAESELHSEELGKRSVGETLTSVVKPTQIIKDLTNAHWC</sequence>
<organism evidence="2 3">
    <name type="scientific">Asparagus officinalis</name>
    <name type="common">Garden asparagus</name>
    <dbReference type="NCBI Taxonomy" id="4686"/>
    <lineage>
        <taxon>Eukaryota</taxon>
        <taxon>Viridiplantae</taxon>
        <taxon>Streptophyta</taxon>
        <taxon>Embryophyta</taxon>
        <taxon>Tracheophyta</taxon>
        <taxon>Spermatophyta</taxon>
        <taxon>Magnoliopsida</taxon>
        <taxon>Liliopsida</taxon>
        <taxon>Asparagales</taxon>
        <taxon>Asparagaceae</taxon>
        <taxon>Asparagoideae</taxon>
        <taxon>Asparagus</taxon>
    </lineage>
</organism>
<protein>
    <submittedName>
        <fullName evidence="2">Uncharacterized protein</fullName>
    </submittedName>
</protein>
<evidence type="ECO:0000313" key="3">
    <source>
        <dbReference type="Proteomes" id="UP000243459"/>
    </source>
</evidence>
<gene>
    <name evidence="2" type="ORF">A4U43_C06F8980</name>
</gene>
<dbReference type="Proteomes" id="UP000243459">
    <property type="component" value="Chromosome 6"/>
</dbReference>
<evidence type="ECO:0000313" key="2">
    <source>
        <dbReference type="EMBL" id="ONK66514.1"/>
    </source>
</evidence>